<organism evidence="3 4">
    <name type="scientific">Acinetobacter bouvetii</name>
    <dbReference type="NCBI Taxonomy" id="202951"/>
    <lineage>
        <taxon>Bacteria</taxon>
        <taxon>Pseudomonadati</taxon>
        <taxon>Pseudomonadota</taxon>
        <taxon>Gammaproteobacteria</taxon>
        <taxon>Moraxellales</taxon>
        <taxon>Moraxellaceae</taxon>
        <taxon>Acinetobacter</taxon>
    </lineage>
</organism>
<dbReference type="PANTHER" id="PTHR45398">
    <property type="match status" value="1"/>
</dbReference>
<dbReference type="Gene3D" id="3.30.300.30">
    <property type="match status" value="1"/>
</dbReference>
<evidence type="ECO:0000313" key="4">
    <source>
        <dbReference type="Proteomes" id="UP000489961"/>
    </source>
</evidence>
<sequence>MLCHFQSHLNSLQPLCIQPDLSQIRFQDFWQDVMQQSHAIELLTQDSWALWEADSYEFLVLLFAALLAKKQVLLPPNRVSDLEKELAEQQIFFLERQSASTIKNQNIELNLDDAFLNQSQLYFYTSGSTGQPKKIPRTLRQLLNEVQGLDASFQLPEQVIAIATVSHQHIYGLLFKLLWPLASGRCFYQAQLAFPEDVADIQKKIAHLKIENYVISSPALLKRWTRDVLLQDCLTVYSSGGKLESGVRPYLNRPITEVFGSSETGGIAHRQQDDALWTPFANVDIQAGAEQELQVRANHAFSVDWIFTGDKVEVIDSTNLKSPFHLLGRLDRIVKLEEKRLSLDAIEQKIVELDDIVQCHVLILEREHRQILACVAVLSEPARQRLKQGAKADYVAAIKTQLKSKLESIAIPRQWRFLTQLPQNAQSKLNKHYMKSLFQPMLLPIVLEQQNEPEQALYRLEFAPELECFKGHFPGQPIFPGVGQIGFIQHFARQTWADLDWCNGIEQLKFQDLIQPYMVLQLKLSRKLHKVSFELSHAEQTLASGRLLFHTQHDPI</sequence>
<comment type="caution">
    <text evidence="3">The sequence shown here is derived from an EMBL/GenBank/DDBJ whole genome shotgun (WGS) entry which is preliminary data.</text>
</comment>
<dbReference type="InterPro" id="IPR029069">
    <property type="entry name" value="HotDog_dom_sf"/>
</dbReference>
<protein>
    <submittedName>
        <fullName evidence="3">Peptide synthase</fullName>
    </submittedName>
</protein>
<name>A0A811GCT9_9GAMM</name>
<dbReference type="InterPro" id="IPR042099">
    <property type="entry name" value="ANL_N_sf"/>
</dbReference>
<dbReference type="Proteomes" id="UP000489961">
    <property type="component" value="Unassembled WGS sequence"/>
</dbReference>
<dbReference type="SUPFAM" id="SSF56801">
    <property type="entry name" value="Acetyl-CoA synthetase-like"/>
    <property type="match status" value="1"/>
</dbReference>
<feature type="domain" description="ApeI dehydratase-like" evidence="2">
    <location>
        <begin position="449"/>
        <end position="546"/>
    </location>
</feature>
<dbReference type="Pfam" id="PF22818">
    <property type="entry name" value="ApeI-like"/>
    <property type="match status" value="1"/>
</dbReference>
<accession>A0A811GCT9</accession>
<gene>
    <name evidence="3" type="ORF">SFB21_2120</name>
</gene>
<dbReference type="SUPFAM" id="SSF54637">
    <property type="entry name" value="Thioesterase/thiol ester dehydrase-isomerase"/>
    <property type="match status" value="1"/>
</dbReference>
<dbReference type="InterPro" id="IPR045851">
    <property type="entry name" value="AMP-bd_C_sf"/>
</dbReference>
<dbReference type="InterPro" id="IPR000873">
    <property type="entry name" value="AMP-dep_synth/lig_dom"/>
</dbReference>
<dbReference type="AlphaFoldDB" id="A0A811GCT9"/>
<evidence type="ECO:0000313" key="3">
    <source>
        <dbReference type="EMBL" id="CAB1217515.1"/>
    </source>
</evidence>
<evidence type="ECO:0000259" key="1">
    <source>
        <dbReference type="Pfam" id="PF00501"/>
    </source>
</evidence>
<dbReference type="InterPro" id="IPR054545">
    <property type="entry name" value="ApeI-like"/>
</dbReference>
<dbReference type="Pfam" id="PF00501">
    <property type="entry name" value="AMP-binding"/>
    <property type="match status" value="1"/>
</dbReference>
<dbReference type="Gene3D" id="3.40.50.12780">
    <property type="entry name" value="N-terminal domain of ligase-like"/>
    <property type="match status" value="1"/>
</dbReference>
<dbReference type="EMBL" id="CADDTS010000035">
    <property type="protein sequence ID" value="CAB1217515.1"/>
    <property type="molecule type" value="Genomic_DNA"/>
</dbReference>
<dbReference type="PANTHER" id="PTHR45398:SF1">
    <property type="entry name" value="ENZYME, PUTATIVE (JCVI)-RELATED"/>
    <property type="match status" value="1"/>
</dbReference>
<reference evidence="3 4" key="1">
    <citation type="submission" date="2020-02" db="EMBL/GenBank/DDBJ databases">
        <authorList>
            <person name="Chaudhuri R."/>
        </authorList>
    </citation>
    <scope>NUCLEOTIDE SEQUENCE [LARGE SCALE GENOMIC DNA]</scope>
    <source>
        <strain evidence="3">SFB21</strain>
    </source>
</reference>
<dbReference type="Gene3D" id="3.10.129.10">
    <property type="entry name" value="Hotdog Thioesterase"/>
    <property type="match status" value="1"/>
</dbReference>
<proteinExistence type="predicted"/>
<feature type="domain" description="AMP-dependent synthetase/ligase" evidence="1">
    <location>
        <begin position="121"/>
        <end position="274"/>
    </location>
</feature>
<dbReference type="RefSeq" id="WP_174559982.1">
    <property type="nucleotide sequence ID" value="NZ_CADDTS010000035.1"/>
</dbReference>
<evidence type="ECO:0000259" key="2">
    <source>
        <dbReference type="Pfam" id="PF22818"/>
    </source>
</evidence>